<accession>A0A319DB21</accession>
<evidence type="ECO:0000313" key="1">
    <source>
        <dbReference type="EMBL" id="PYH94595.1"/>
    </source>
</evidence>
<name>A0A319DB21_9EURO</name>
<dbReference type="Proteomes" id="UP000247810">
    <property type="component" value="Unassembled WGS sequence"/>
</dbReference>
<sequence>MRYVVAYGFVGRARGFTEVNATILMAYAELANGVAIDFYVLHDLQFIMELA</sequence>
<proteinExistence type="predicted"/>
<gene>
    <name evidence="1" type="ORF">BO71DRAFT_398748</name>
</gene>
<reference evidence="1 2" key="1">
    <citation type="submission" date="2018-02" db="EMBL/GenBank/DDBJ databases">
        <title>The genomes of Aspergillus section Nigri reveals drivers in fungal speciation.</title>
        <authorList>
            <consortium name="DOE Joint Genome Institute"/>
            <person name="Vesth T.C."/>
            <person name="Nybo J."/>
            <person name="Theobald S."/>
            <person name="Brandl J."/>
            <person name="Frisvad J.C."/>
            <person name="Nielsen K.F."/>
            <person name="Lyhne E.K."/>
            <person name="Kogle M.E."/>
            <person name="Kuo A."/>
            <person name="Riley R."/>
            <person name="Clum A."/>
            <person name="Nolan M."/>
            <person name="Lipzen A."/>
            <person name="Salamov A."/>
            <person name="Henrissat B."/>
            <person name="Wiebenga A."/>
            <person name="De vries R.P."/>
            <person name="Grigoriev I.V."/>
            <person name="Mortensen U.H."/>
            <person name="Andersen M.R."/>
            <person name="Baker S.E."/>
        </authorList>
    </citation>
    <scope>NUCLEOTIDE SEQUENCE [LARGE SCALE GENOMIC DNA]</scope>
    <source>
        <strain evidence="1 2">CBS 707.79</strain>
    </source>
</reference>
<dbReference type="VEuPathDB" id="FungiDB:BO71DRAFT_398748"/>
<dbReference type="EMBL" id="KZ825868">
    <property type="protein sequence ID" value="PYH94595.1"/>
    <property type="molecule type" value="Genomic_DNA"/>
</dbReference>
<keyword evidence="2" id="KW-1185">Reference proteome</keyword>
<evidence type="ECO:0000313" key="2">
    <source>
        <dbReference type="Proteomes" id="UP000247810"/>
    </source>
</evidence>
<dbReference type="AlphaFoldDB" id="A0A319DB21"/>
<organism evidence="1 2">
    <name type="scientific">Aspergillus ellipticus CBS 707.79</name>
    <dbReference type="NCBI Taxonomy" id="1448320"/>
    <lineage>
        <taxon>Eukaryota</taxon>
        <taxon>Fungi</taxon>
        <taxon>Dikarya</taxon>
        <taxon>Ascomycota</taxon>
        <taxon>Pezizomycotina</taxon>
        <taxon>Eurotiomycetes</taxon>
        <taxon>Eurotiomycetidae</taxon>
        <taxon>Eurotiales</taxon>
        <taxon>Aspergillaceae</taxon>
        <taxon>Aspergillus</taxon>
        <taxon>Aspergillus subgen. Circumdati</taxon>
    </lineage>
</organism>
<protein>
    <submittedName>
        <fullName evidence="1">Uncharacterized protein</fullName>
    </submittedName>
</protein>